<evidence type="ECO:0000313" key="2">
    <source>
        <dbReference type="EMBL" id="CAB1452047.1"/>
    </source>
</evidence>
<reference evidence="2" key="1">
    <citation type="submission" date="2020-03" db="EMBL/GenBank/DDBJ databases">
        <authorList>
            <person name="Weist P."/>
        </authorList>
    </citation>
    <scope>NUCLEOTIDE SEQUENCE</scope>
</reference>
<dbReference type="EMBL" id="CADEAL010004114">
    <property type="protein sequence ID" value="CAB1452047.1"/>
    <property type="molecule type" value="Genomic_DNA"/>
</dbReference>
<dbReference type="AlphaFoldDB" id="A0A9N7VFZ4"/>
<dbReference type="Proteomes" id="UP001153269">
    <property type="component" value="Unassembled WGS sequence"/>
</dbReference>
<feature type="signal peptide" evidence="1">
    <location>
        <begin position="1"/>
        <end position="24"/>
    </location>
</feature>
<protein>
    <submittedName>
        <fullName evidence="2">Uncharacterized protein</fullName>
    </submittedName>
</protein>
<keyword evidence="1" id="KW-0732">Signal</keyword>
<evidence type="ECO:0000313" key="3">
    <source>
        <dbReference type="Proteomes" id="UP001153269"/>
    </source>
</evidence>
<sequence length="121" mass="13903">MLLLVSSVATGSLVLLLLVQVVICLVCKRRPQAMPHGVPQFAVRNHYEDPEDEVVQLYENFEQVECKKRQLEQASGLVDEDYDEREKNNTGRGCVQSQLHHRLDDMHSVFAHPYEDENQVV</sequence>
<proteinExistence type="predicted"/>
<feature type="chain" id="PRO_5040415812" evidence="1">
    <location>
        <begin position="25"/>
        <end position="121"/>
    </location>
</feature>
<name>A0A9N7VFZ4_PLEPL</name>
<comment type="caution">
    <text evidence="2">The sequence shown here is derived from an EMBL/GenBank/DDBJ whole genome shotgun (WGS) entry which is preliminary data.</text>
</comment>
<gene>
    <name evidence="2" type="ORF">PLEPLA_LOCUS39786</name>
</gene>
<keyword evidence="3" id="KW-1185">Reference proteome</keyword>
<evidence type="ECO:0000256" key="1">
    <source>
        <dbReference type="SAM" id="SignalP"/>
    </source>
</evidence>
<accession>A0A9N7VFZ4</accession>
<organism evidence="2 3">
    <name type="scientific">Pleuronectes platessa</name>
    <name type="common">European plaice</name>
    <dbReference type="NCBI Taxonomy" id="8262"/>
    <lineage>
        <taxon>Eukaryota</taxon>
        <taxon>Metazoa</taxon>
        <taxon>Chordata</taxon>
        <taxon>Craniata</taxon>
        <taxon>Vertebrata</taxon>
        <taxon>Euteleostomi</taxon>
        <taxon>Actinopterygii</taxon>
        <taxon>Neopterygii</taxon>
        <taxon>Teleostei</taxon>
        <taxon>Neoteleostei</taxon>
        <taxon>Acanthomorphata</taxon>
        <taxon>Carangaria</taxon>
        <taxon>Pleuronectiformes</taxon>
        <taxon>Pleuronectoidei</taxon>
        <taxon>Pleuronectidae</taxon>
        <taxon>Pleuronectes</taxon>
    </lineage>
</organism>